<comment type="caution">
    <text evidence="2">The sequence shown here is derived from an EMBL/GenBank/DDBJ whole genome shotgun (WGS) entry which is preliminary data.</text>
</comment>
<proteinExistence type="predicted"/>
<feature type="transmembrane region" description="Helical" evidence="1">
    <location>
        <begin position="146"/>
        <end position="169"/>
    </location>
</feature>
<evidence type="ECO:0000256" key="1">
    <source>
        <dbReference type="SAM" id="Phobius"/>
    </source>
</evidence>
<protein>
    <recommendedName>
        <fullName evidence="4">Sulphur transport domain-containing protein</fullName>
    </recommendedName>
</protein>
<dbReference type="Proteomes" id="UP001597308">
    <property type="component" value="Unassembled WGS sequence"/>
</dbReference>
<feature type="transmembrane region" description="Helical" evidence="1">
    <location>
        <begin position="71"/>
        <end position="95"/>
    </location>
</feature>
<evidence type="ECO:0008006" key="4">
    <source>
        <dbReference type="Google" id="ProtNLM"/>
    </source>
</evidence>
<name>A0ABW4K5X4_9HYPH</name>
<keyword evidence="1" id="KW-0472">Membrane</keyword>
<evidence type="ECO:0000313" key="3">
    <source>
        <dbReference type="Proteomes" id="UP001597308"/>
    </source>
</evidence>
<evidence type="ECO:0000313" key="2">
    <source>
        <dbReference type="EMBL" id="MFD1703099.1"/>
    </source>
</evidence>
<feature type="transmembrane region" description="Helical" evidence="1">
    <location>
        <begin position="116"/>
        <end position="140"/>
    </location>
</feature>
<gene>
    <name evidence="2" type="ORF">ACFSCV_08785</name>
</gene>
<organism evidence="2 3">
    <name type="scientific">Methylopila henanensis</name>
    <dbReference type="NCBI Taxonomy" id="873516"/>
    <lineage>
        <taxon>Bacteria</taxon>
        <taxon>Pseudomonadati</taxon>
        <taxon>Pseudomonadota</taxon>
        <taxon>Alphaproteobacteria</taxon>
        <taxon>Hyphomicrobiales</taxon>
        <taxon>Methylopilaceae</taxon>
        <taxon>Methylopila</taxon>
    </lineage>
</organism>
<keyword evidence="3" id="KW-1185">Reference proteome</keyword>
<accession>A0ABW4K5X4</accession>
<keyword evidence="1" id="KW-1133">Transmembrane helix</keyword>
<sequence length="204" mass="19663">MRHVAAGVVVAFAALALPYLVYAALAFKTFGMFAPSGYLPTEALSVAAAGGDLGALWRAPALSLNVTSGELIAAMYEVTVGAVMLAMALGAAFAFNRSRRTACARPTAAGVGGGGVLASIIGAHTALLGCCGGAGAGGILSLAGAGAFAGGLAALGQPLQLLFAVALVADALRGPRGRAAPPSQAQDPIAAARSATTGTVGLGA</sequence>
<keyword evidence="1" id="KW-0812">Transmembrane</keyword>
<dbReference type="EMBL" id="JBHUER010000005">
    <property type="protein sequence ID" value="MFD1703099.1"/>
    <property type="molecule type" value="Genomic_DNA"/>
</dbReference>
<reference evidence="3" key="1">
    <citation type="journal article" date="2019" name="Int. J. Syst. Evol. Microbiol.">
        <title>The Global Catalogue of Microorganisms (GCM) 10K type strain sequencing project: providing services to taxonomists for standard genome sequencing and annotation.</title>
        <authorList>
            <consortium name="The Broad Institute Genomics Platform"/>
            <consortium name="The Broad Institute Genome Sequencing Center for Infectious Disease"/>
            <person name="Wu L."/>
            <person name="Ma J."/>
        </authorList>
    </citation>
    <scope>NUCLEOTIDE SEQUENCE [LARGE SCALE GENOMIC DNA]</scope>
    <source>
        <strain evidence="3">KCTC 23707</strain>
    </source>
</reference>
<dbReference type="RefSeq" id="WP_378799000.1">
    <property type="nucleotide sequence ID" value="NZ_JBHUER010000005.1"/>
</dbReference>